<reference evidence="2" key="1">
    <citation type="journal article" date="2020" name="bioRxiv">
        <title>Chromosome-level reference genome of the European wasp spider Argiope bruennichi: a resource for studies on range expansion and evolutionary adaptation.</title>
        <authorList>
            <person name="Sheffer M.M."/>
            <person name="Hoppe A."/>
            <person name="Krehenwinkel H."/>
            <person name="Uhl G."/>
            <person name="Kuss A.W."/>
            <person name="Jensen L."/>
            <person name="Jensen C."/>
            <person name="Gillespie R.G."/>
            <person name="Hoff K.J."/>
            <person name="Prost S."/>
        </authorList>
    </citation>
    <scope>NUCLEOTIDE SEQUENCE</scope>
</reference>
<dbReference type="AlphaFoldDB" id="A0A8T0FUY0"/>
<dbReference type="PROSITE" id="PS51257">
    <property type="entry name" value="PROKAR_LIPOPROTEIN"/>
    <property type="match status" value="1"/>
</dbReference>
<proteinExistence type="predicted"/>
<protein>
    <submittedName>
        <fullName evidence="2">Uncharacterized protein</fullName>
    </submittedName>
</protein>
<comment type="caution">
    <text evidence="2">The sequence shown here is derived from an EMBL/GenBank/DDBJ whole genome shotgun (WGS) entry which is preliminary data.</text>
</comment>
<keyword evidence="1" id="KW-0732">Signal</keyword>
<keyword evidence="3" id="KW-1185">Reference proteome</keyword>
<evidence type="ECO:0000313" key="3">
    <source>
        <dbReference type="Proteomes" id="UP000807504"/>
    </source>
</evidence>
<dbReference type="EMBL" id="JABXBU010000002">
    <property type="protein sequence ID" value="KAF8794576.1"/>
    <property type="molecule type" value="Genomic_DNA"/>
</dbReference>
<reference evidence="2" key="2">
    <citation type="submission" date="2020-06" db="EMBL/GenBank/DDBJ databases">
        <authorList>
            <person name="Sheffer M."/>
        </authorList>
    </citation>
    <scope>NUCLEOTIDE SEQUENCE</scope>
</reference>
<feature type="chain" id="PRO_5035816222" evidence="1">
    <location>
        <begin position="18"/>
        <end position="105"/>
    </location>
</feature>
<evidence type="ECO:0000256" key="1">
    <source>
        <dbReference type="SAM" id="SignalP"/>
    </source>
</evidence>
<feature type="signal peptide" evidence="1">
    <location>
        <begin position="1"/>
        <end position="17"/>
    </location>
</feature>
<name>A0A8T0FUY0_ARGBR</name>
<evidence type="ECO:0000313" key="2">
    <source>
        <dbReference type="EMBL" id="KAF8794576.1"/>
    </source>
</evidence>
<dbReference type="Proteomes" id="UP000807504">
    <property type="component" value="Unassembled WGS sequence"/>
</dbReference>
<accession>A0A8T0FUY0</accession>
<sequence>MMKTVILVLALVAIAACSLDVIPHYSHHGYGHGISSRYFRKAQGHGYGLGYGGYGLGYGGYGGYGYGSLGGYGGYGYGSLEGYGGYGYNGLGEYGGFGYGYNAYL</sequence>
<organism evidence="2 3">
    <name type="scientific">Argiope bruennichi</name>
    <name type="common">Wasp spider</name>
    <name type="synonym">Aranea bruennichi</name>
    <dbReference type="NCBI Taxonomy" id="94029"/>
    <lineage>
        <taxon>Eukaryota</taxon>
        <taxon>Metazoa</taxon>
        <taxon>Ecdysozoa</taxon>
        <taxon>Arthropoda</taxon>
        <taxon>Chelicerata</taxon>
        <taxon>Arachnida</taxon>
        <taxon>Araneae</taxon>
        <taxon>Araneomorphae</taxon>
        <taxon>Entelegynae</taxon>
        <taxon>Araneoidea</taxon>
        <taxon>Araneidae</taxon>
        <taxon>Argiope</taxon>
    </lineage>
</organism>
<gene>
    <name evidence="2" type="ORF">HNY73_002547</name>
</gene>